<evidence type="ECO:0000256" key="4">
    <source>
        <dbReference type="ARBA" id="ARBA00023136"/>
    </source>
</evidence>
<evidence type="ECO:0000256" key="3">
    <source>
        <dbReference type="ARBA" id="ARBA00022989"/>
    </source>
</evidence>
<dbReference type="OrthoDB" id="9255971at2"/>
<comment type="subcellular location">
    <subcellularLocation>
        <location evidence="1">Membrane</location>
        <topology evidence="1">Multi-pass membrane protein</topology>
    </subcellularLocation>
</comment>
<evidence type="ECO:0000313" key="8">
    <source>
        <dbReference type="Proteomes" id="UP000241118"/>
    </source>
</evidence>
<name>A0A2P8IJJ7_SACCR</name>
<keyword evidence="2 5" id="KW-0812">Transmembrane</keyword>
<proteinExistence type="predicted"/>
<dbReference type="GO" id="GO:0140359">
    <property type="term" value="F:ABC-type transporter activity"/>
    <property type="evidence" value="ECO:0007669"/>
    <property type="project" value="InterPro"/>
</dbReference>
<feature type="transmembrane region" description="Helical" evidence="5">
    <location>
        <begin position="52"/>
        <end position="73"/>
    </location>
</feature>
<accession>A0A2P8IJJ7</accession>
<dbReference type="EMBL" id="PYAX01000001">
    <property type="protein sequence ID" value="PSL58621.1"/>
    <property type="molecule type" value="Genomic_DNA"/>
</dbReference>
<keyword evidence="4 5" id="KW-0472">Membrane</keyword>
<keyword evidence="3 5" id="KW-1133">Transmembrane helix</keyword>
<dbReference type="RefSeq" id="WP_106613884.1">
    <property type="nucleotide sequence ID" value="NZ_PYAX01000001.1"/>
</dbReference>
<evidence type="ECO:0000256" key="5">
    <source>
        <dbReference type="SAM" id="Phobius"/>
    </source>
</evidence>
<feature type="transmembrane region" description="Helical" evidence="5">
    <location>
        <begin position="217"/>
        <end position="239"/>
    </location>
</feature>
<evidence type="ECO:0000259" key="6">
    <source>
        <dbReference type="Pfam" id="PF01061"/>
    </source>
</evidence>
<dbReference type="InterPro" id="IPR013525">
    <property type="entry name" value="ABC2_TM"/>
</dbReference>
<feature type="transmembrane region" description="Helical" evidence="5">
    <location>
        <begin position="21"/>
        <end position="40"/>
    </location>
</feature>
<reference evidence="7 8" key="1">
    <citation type="submission" date="2018-03" db="EMBL/GenBank/DDBJ databases">
        <title>Genomic Encyclopedia of Type Strains, Phase III (KMG-III): the genomes of soil and plant-associated and newly described type strains.</title>
        <authorList>
            <person name="Whitman W."/>
        </authorList>
    </citation>
    <scope>NUCLEOTIDE SEQUENCE [LARGE SCALE GENOMIC DNA]</scope>
    <source>
        <strain evidence="7 8">CGMCC 4.7097</strain>
    </source>
</reference>
<dbReference type="Proteomes" id="UP000241118">
    <property type="component" value="Unassembled WGS sequence"/>
</dbReference>
<protein>
    <submittedName>
        <fullName evidence="7">ABC-2 type transport system permease protein</fullName>
    </submittedName>
</protein>
<dbReference type="InterPro" id="IPR052902">
    <property type="entry name" value="ABC-2_transporter"/>
</dbReference>
<feature type="transmembrane region" description="Helical" evidence="5">
    <location>
        <begin position="94"/>
        <end position="111"/>
    </location>
</feature>
<comment type="caution">
    <text evidence="7">The sequence shown here is derived from an EMBL/GenBank/DDBJ whole genome shotgun (WGS) entry which is preliminary data.</text>
</comment>
<feature type="transmembrane region" description="Helical" evidence="5">
    <location>
        <begin position="164"/>
        <end position="184"/>
    </location>
</feature>
<keyword evidence="8" id="KW-1185">Reference proteome</keyword>
<sequence length="255" mass="27489">MRLFLSGARTQFWLVRRHPDELLTLCTIPFTVVMLLSIVMHAARPDLIANAFLAPTLIGLWGFSTGLAAEVLVGERWTSTLELGMAAPGSLHPVYLGRISAVMLLGVVPLGETWLLGKLLFGVAPTVHHPWVFWAAMAASVFAMAGTSLLLAVTMLLSKNSNNYLNFIGFPIYLLSGVMVPVQYLPEFLQPLSHVIFLSWSADLMRDSLAAAPVAGAGWRLLAIVGLGVAALVGGRVLLALSLRRARELGTVTYA</sequence>
<dbReference type="GO" id="GO:0016020">
    <property type="term" value="C:membrane"/>
    <property type="evidence" value="ECO:0007669"/>
    <property type="project" value="UniProtKB-SubCell"/>
</dbReference>
<dbReference type="Pfam" id="PF01061">
    <property type="entry name" value="ABC2_membrane"/>
    <property type="match status" value="1"/>
</dbReference>
<feature type="domain" description="ABC-2 type transporter transmembrane" evidence="6">
    <location>
        <begin position="52"/>
        <end position="208"/>
    </location>
</feature>
<dbReference type="AlphaFoldDB" id="A0A2P8IJJ7"/>
<gene>
    <name evidence="7" type="ORF">B0I31_101842</name>
</gene>
<evidence type="ECO:0000256" key="2">
    <source>
        <dbReference type="ARBA" id="ARBA00022692"/>
    </source>
</evidence>
<feature type="transmembrane region" description="Helical" evidence="5">
    <location>
        <begin position="131"/>
        <end position="157"/>
    </location>
</feature>
<evidence type="ECO:0000256" key="1">
    <source>
        <dbReference type="ARBA" id="ARBA00004141"/>
    </source>
</evidence>
<organism evidence="7 8">
    <name type="scientific">Saccharothrix carnea</name>
    <dbReference type="NCBI Taxonomy" id="1280637"/>
    <lineage>
        <taxon>Bacteria</taxon>
        <taxon>Bacillati</taxon>
        <taxon>Actinomycetota</taxon>
        <taxon>Actinomycetes</taxon>
        <taxon>Pseudonocardiales</taxon>
        <taxon>Pseudonocardiaceae</taxon>
        <taxon>Saccharothrix</taxon>
    </lineage>
</organism>
<dbReference type="PANTHER" id="PTHR43027:SF1">
    <property type="entry name" value="DOXORUBICIN RESISTANCE ABC TRANSPORTER PERMEASE PROTEIN DRRC-RELATED"/>
    <property type="match status" value="1"/>
</dbReference>
<evidence type="ECO:0000313" key="7">
    <source>
        <dbReference type="EMBL" id="PSL58621.1"/>
    </source>
</evidence>
<dbReference type="PANTHER" id="PTHR43027">
    <property type="entry name" value="DOXORUBICIN RESISTANCE ABC TRANSPORTER PERMEASE PROTEIN DRRC-RELATED"/>
    <property type="match status" value="1"/>
</dbReference>